<dbReference type="SUPFAM" id="SSF75712">
    <property type="entry name" value="Rad50 coiled-coil Zn hook"/>
    <property type="match status" value="1"/>
</dbReference>
<reference evidence="2 3" key="1">
    <citation type="submission" date="2024-02" db="EMBL/GenBank/DDBJ databases">
        <title>A novel Gemmatimonadota bacterium.</title>
        <authorList>
            <person name="Du Z.-J."/>
            <person name="Ye Y.-Q."/>
        </authorList>
    </citation>
    <scope>NUCLEOTIDE SEQUENCE [LARGE SCALE GENOMIC DNA]</scope>
    <source>
        <strain evidence="2 3">DH-20</strain>
    </source>
</reference>
<dbReference type="Proteomes" id="UP001484239">
    <property type="component" value="Unassembled WGS sequence"/>
</dbReference>
<keyword evidence="3" id="KW-1185">Reference proteome</keyword>
<gene>
    <name evidence="2" type="ORF">WI372_03065</name>
</gene>
<evidence type="ECO:0000256" key="1">
    <source>
        <dbReference type="SAM" id="Coils"/>
    </source>
</evidence>
<sequence>MRLVSLKGAEVPGLGSVELDHLPAGLVALVVPDGRLRRALHGVLAEEGGAGERTTSPAGADPALERIPDELAARLRTGRDLGELQSVADAGTRALAWVSGLDRVEAARARLGRLRGEAVPDGGPPESLLAHIRSLETAPLELQRLEEELRKLRGDDMEVAGDLEQATMNWLRERQDAETRLQAYRDRARELKAAIQRMEESAAETPCPTCGRPLLDHYDQVRETLGDEWEGVVQDGGWWRRRREQLELKPEALQEMERSLLHLHAEARQVEEKVQIARARRDDLEEATARLAAYLEAGAAPGAAAVSDGAARAVDDTLAELGRQVSEECRARLLDRAAAHLLHLTQGRLLGFRVTPTGRVDLVGPEVDLPHPPDEDAAAAQVALRLAAVELLREEVGSTDASLVVGDPFDRLDDAVKVRAAGLFAERLGAGLVQVLLVTRGEVVDRVPELFDGVLELRVEGDGAVFRPLGAGSGRIRLALG</sequence>
<organism evidence="2 3">
    <name type="scientific">Gaopeijia maritima</name>
    <dbReference type="NCBI Taxonomy" id="3119007"/>
    <lineage>
        <taxon>Bacteria</taxon>
        <taxon>Pseudomonadati</taxon>
        <taxon>Gemmatimonadota</taxon>
        <taxon>Longimicrobiia</taxon>
        <taxon>Gaopeijiales</taxon>
        <taxon>Gaopeijiaceae</taxon>
        <taxon>Gaopeijia</taxon>
    </lineage>
</organism>
<accession>A0ABU9E5F6</accession>
<dbReference type="EMBL" id="JBBHLI010000001">
    <property type="protein sequence ID" value="MEK9499963.1"/>
    <property type="molecule type" value="Genomic_DNA"/>
</dbReference>
<feature type="coiled-coil region" evidence="1">
    <location>
        <begin position="135"/>
        <end position="201"/>
    </location>
</feature>
<evidence type="ECO:0000313" key="3">
    <source>
        <dbReference type="Proteomes" id="UP001484239"/>
    </source>
</evidence>
<protein>
    <recommendedName>
        <fullName evidence="4">Exonuclease SbcC</fullName>
    </recommendedName>
</protein>
<keyword evidence="1" id="KW-0175">Coiled coil</keyword>
<evidence type="ECO:0008006" key="4">
    <source>
        <dbReference type="Google" id="ProtNLM"/>
    </source>
</evidence>
<comment type="caution">
    <text evidence="2">The sequence shown here is derived from an EMBL/GenBank/DDBJ whole genome shotgun (WGS) entry which is preliminary data.</text>
</comment>
<proteinExistence type="predicted"/>
<dbReference type="RefSeq" id="WP_405277855.1">
    <property type="nucleotide sequence ID" value="NZ_JBBHLI010000001.1"/>
</dbReference>
<evidence type="ECO:0000313" key="2">
    <source>
        <dbReference type="EMBL" id="MEK9499963.1"/>
    </source>
</evidence>
<name>A0ABU9E5F6_9BACT</name>
<feature type="coiled-coil region" evidence="1">
    <location>
        <begin position="253"/>
        <end position="287"/>
    </location>
</feature>